<feature type="compositionally biased region" description="Low complexity" evidence="1">
    <location>
        <begin position="155"/>
        <end position="169"/>
    </location>
</feature>
<proteinExistence type="predicted"/>
<dbReference type="Proteomes" id="UP000663827">
    <property type="component" value="Unassembled WGS sequence"/>
</dbReference>
<evidence type="ECO:0000313" key="3">
    <source>
        <dbReference type="Proteomes" id="UP000663827"/>
    </source>
</evidence>
<feature type="region of interest" description="Disordered" evidence="1">
    <location>
        <begin position="251"/>
        <end position="322"/>
    </location>
</feature>
<evidence type="ECO:0000313" key="2">
    <source>
        <dbReference type="EMBL" id="CAE7225551.1"/>
    </source>
</evidence>
<protein>
    <submittedName>
        <fullName evidence="2">Uncharacterized protein</fullName>
    </submittedName>
</protein>
<feature type="non-terminal residue" evidence="2">
    <location>
        <position position="1"/>
    </location>
</feature>
<feature type="compositionally biased region" description="Acidic residues" evidence="1">
    <location>
        <begin position="288"/>
        <end position="302"/>
    </location>
</feature>
<dbReference type="EMBL" id="CAJNJQ010006279">
    <property type="protein sequence ID" value="CAE7225551.1"/>
    <property type="molecule type" value="Genomic_DNA"/>
</dbReference>
<dbReference type="AlphaFoldDB" id="A0A8H3I5S3"/>
<accession>A0A8H3I5S3</accession>
<name>A0A8H3I5S3_9AGAM</name>
<comment type="caution">
    <text evidence="2">The sequence shown here is derived from an EMBL/GenBank/DDBJ whole genome shotgun (WGS) entry which is preliminary data.</text>
</comment>
<organism evidence="2 3">
    <name type="scientific">Rhizoctonia solani</name>
    <dbReference type="NCBI Taxonomy" id="456999"/>
    <lineage>
        <taxon>Eukaryota</taxon>
        <taxon>Fungi</taxon>
        <taxon>Dikarya</taxon>
        <taxon>Basidiomycota</taxon>
        <taxon>Agaricomycotina</taxon>
        <taxon>Agaricomycetes</taxon>
        <taxon>Cantharellales</taxon>
        <taxon>Ceratobasidiaceae</taxon>
        <taxon>Rhizoctonia</taxon>
    </lineage>
</organism>
<reference evidence="2" key="1">
    <citation type="submission" date="2021-01" db="EMBL/GenBank/DDBJ databases">
        <authorList>
            <person name="Kaushik A."/>
        </authorList>
    </citation>
    <scope>NUCLEOTIDE SEQUENCE</scope>
    <source>
        <strain evidence="2">AG5</strain>
    </source>
</reference>
<feature type="region of interest" description="Disordered" evidence="1">
    <location>
        <begin position="138"/>
        <end position="183"/>
    </location>
</feature>
<gene>
    <name evidence="2" type="ORF">RDB_LOCUS174496</name>
</gene>
<sequence length="360" mass="39764">LVWNFQSDGLVAYRTKRRLQIPHADVKNVSYVRPDACAFIPVPDNIAVTVPPEAFSGLSCFFPTQSSPEYYYLLHWVTEFKPRGPTASPWHQVVEGLVSALYQRRAFGFPDHIVFGTAHHSQTTLEVLAATWVRSEPDNSGSEQELNAEKAVPTVGQVSVPSGSGSQGVDAAGGEPKINAGDTSQTIEDIEKYKKIVVYTIAEFSMDDISSILRLYLLMRHTWGLAQEYQNDIKKDNTVRIQELIEEAKHIYEWASPPPPPPPSDRGAKRRRTSSRLTSVIETKQEEVDADDSMSVDQDDSSDSVSGPQELDSLSDPGPTCRITGEVAKYTLKNYAYEEHTAAGEAGDSFLPEPSTSQTV</sequence>
<evidence type="ECO:0000256" key="1">
    <source>
        <dbReference type="SAM" id="MobiDB-lite"/>
    </source>
</evidence>